<dbReference type="OrthoDB" id="184880at2759"/>
<dbReference type="Gene3D" id="3.40.50.150">
    <property type="entry name" value="Vaccinia Virus protein VP39"/>
    <property type="match status" value="1"/>
</dbReference>
<dbReference type="Proteomes" id="UP000481861">
    <property type="component" value="Unassembled WGS sequence"/>
</dbReference>
<gene>
    <name evidence="2" type="ORF">BDV95DRAFT_613623</name>
</gene>
<organism evidence="2 3">
    <name type="scientific">Massariosphaeria phaeospora</name>
    <dbReference type="NCBI Taxonomy" id="100035"/>
    <lineage>
        <taxon>Eukaryota</taxon>
        <taxon>Fungi</taxon>
        <taxon>Dikarya</taxon>
        <taxon>Ascomycota</taxon>
        <taxon>Pezizomycotina</taxon>
        <taxon>Dothideomycetes</taxon>
        <taxon>Pleosporomycetidae</taxon>
        <taxon>Pleosporales</taxon>
        <taxon>Pleosporales incertae sedis</taxon>
        <taxon>Massariosphaeria</taxon>
    </lineage>
</organism>
<dbReference type="Pfam" id="PF13649">
    <property type="entry name" value="Methyltransf_25"/>
    <property type="match status" value="1"/>
</dbReference>
<accession>A0A7C8MVE9</accession>
<dbReference type="GO" id="GO:0032259">
    <property type="term" value="P:methylation"/>
    <property type="evidence" value="ECO:0007669"/>
    <property type="project" value="UniProtKB-KW"/>
</dbReference>
<dbReference type="GO" id="GO:0008168">
    <property type="term" value="F:methyltransferase activity"/>
    <property type="evidence" value="ECO:0007669"/>
    <property type="project" value="UniProtKB-KW"/>
</dbReference>
<reference evidence="2 3" key="1">
    <citation type="submission" date="2020-01" db="EMBL/GenBank/DDBJ databases">
        <authorList>
            <consortium name="DOE Joint Genome Institute"/>
            <person name="Haridas S."/>
            <person name="Albert R."/>
            <person name="Binder M."/>
            <person name="Bloem J."/>
            <person name="Labutti K."/>
            <person name="Salamov A."/>
            <person name="Andreopoulos B."/>
            <person name="Baker S.E."/>
            <person name="Barry K."/>
            <person name="Bills G."/>
            <person name="Bluhm B.H."/>
            <person name="Cannon C."/>
            <person name="Castanera R."/>
            <person name="Culley D.E."/>
            <person name="Daum C."/>
            <person name="Ezra D."/>
            <person name="Gonzalez J.B."/>
            <person name="Henrissat B."/>
            <person name="Kuo A."/>
            <person name="Liang C."/>
            <person name="Lipzen A."/>
            <person name="Lutzoni F."/>
            <person name="Magnuson J."/>
            <person name="Mondo S."/>
            <person name="Nolan M."/>
            <person name="Ohm R."/>
            <person name="Pangilinan J."/>
            <person name="Park H.-J.H."/>
            <person name="Ramirez L."/>
            <person name="Alfaro M."/>
            <person name="Sun H."/>
            <person name="Tritt A."/>
            <person name="Yoshinaga Y."/>
            <person name="Zwiers L.-H.L."/>
            <person name="Turgeon B.G."/>
            <person name="Goodwin S.B."/>
            <person name="Spatafora J.W."/>
            <person name="Crous P.W."/>
            <person name="Grigoriev I.V."/>
        </authorList>
    </citation>
    <scope>NUCLEOTIDE SEQUENCE [LARGE SCALE GENOMIC DNA]</scope>
    <source>
        <strain evidence="2 3">CBS 611.86</strain>
    </source>
</reference>
<proteinExistence type="predicted"/>
<evidence type="ECO:0000259" key="1">
    <source>
        <dbReference type="Pfam" id="PF13649"/>
    </source>
</evidence>
<dbReference type="EMBL" id="JAADJZ010000001">
    <property type="protein sequence ID" value="KAF2877964.1"/>
    <property type="molecule type" value="Genomic_DNA"/>
</dbReference>
<dbReference type="InterPro" id="IPR041698">
    <property type="entry name" value="Methyltransf_25"/>
</dbReference>
<evidence type="ECO:0000313" key="2">
    <source>
        <dbReference type="EMBL" id="KAF2877964.1"/>
    </source>
</evidence>
<sequence length="282" mass="31778">MDKFQEVYLESKKKRQAAEFHRYRVQHELHKSEFDGSMIAVPLPSTPIRILDSATGEGTWMIEESERYPHATFVGTDIETAGFEEHSDLPGSISFRQQSILDAWPEADQASFDLVHQRYGFSNIPAEQCQKAVNGLLSLAKPSGYIQLVDTDLMAFESGEGHEGMSEMMSFMGRFFQQGGMNPSSGPKLENWLKAAGAEDVEVRAMSFGMGVRAKTAKLAELSTWNQITLVDNFSFVCSQFPNFWYSPEQFETLAKNVERELGSTGNSWKFWVVTGRRPSNE</sequence>
<protein>
    <submittedName>
        <fullName evidence="2">Methyltransferase GliN</fullName>
    </submittedName>
</protein>
<keyword evidence="2" id="KW-0808">Transferase</keyword>
<name>A0A7C8MVE9_9PLEO</name>
<evidence type="ECO:0000313" key="3">
    <source>
        <dbReference type="Proteomes" id="UP000481861"/>
    </source>
</evidence>
<dbReference type="SUPFAM" id="SSF53335">
    <property type="entry name" value="S-adenosyl-L-methionine-dependent methyltransferases"/>
    <property type="match status" value="1"/>
</dbReference>
<dbReference type="AlphaFoldDB" id="A0A7C8MVE9"/>
<keyword evidence="2" id="KW-0489">Methyltransferase</keyword>
<dbReference type="InterPro" id="IPR029063">
    <property type="entry name" value="SAM-dependent_MTases_sf"/>
</dbReference>
<comment type="caution">
    <text evidence="2">The sequence shown here is derived from an EMBL/GenBank/DDBJ whole genome shotgun (WGS) entry which is preliminary data.</text>
</comment>
<feature type="domain" description="Methyltransferase" evidence="1">
    <location>
        <begin position="50"/>
        <end position="144"/>
    </location>
</feature>
<keyword evidence="3" id="KW-1185">Reference proteome</keyword>